<dbReference type="NCBIfam" id="NF010934">
    <property type="entry name" value="PRK14354.1"/>
    <property type="match status" value="1"/>
</dbReference>
<comment type="pathway">
    <text evidence="3 20">Nucleotide-sugar biosynthesis; UDP-N-acetyl-alpha-D-glucosamine biosynthesis; UDP-N-acetyl-alpha-D-glucosamine from N-acetyl-alpha-D-glucosamine 1-phosphate: step 1/1.</text>
</comment>
<dbReference type="Proteomes" id="UP001321582">
    <property type="component" value="Chromosome"/>
</dbReference>
<comment type="subcellular location">
    <subcellularLocation>
        <location evidence="1 20">Cytoplasm</location>
    </subcellularLocation>
</comment>
<dbReference type="InterPro" id="IPR005882">
    <property type="entry name" value="Bifunctional_GlmU"/>
</dbReference>
<evidence type="ECO:0000256" key="1">
    <source>
        <dbReference type="ARBA" id="ARBA00004496"/>
    </source>
</evidence>
<feature type="region of interest" description="N-acetyltransferase" evidence="20">
    <location>
        <begin position="250"/>
        <end position="454"/>
    </location>
</feature>
<keyword evidence="23" id="KW-1185">Reference proteome</keyword>
<keyword evidence="13 20" id="KW-0573">Peptidoglycan synthesis</keyword>
<gene>
    <name evidence="20 22" type="primary">glmU</name>
    <name evidence="22" type="ORF">HLVA_12760</name>
</gene>
<feature type="binding site" evidence="20">
    <location>
        <position position="138"/>
    </location>
    <ligand>
        <name>UDP-N-acetyl-alpha-D-glucosamine</name>
        <dbReference type="ChEBI" id="CHEBI:57705"/>
    </ligand>
</feature>
<dbReference type="Gene3D" id="2.160.10.10">
    <property type="entry name" value="Hexapeptide repeat proteins"/>
    <property type="match status" value="1"/>
</dbReference>
<evidence type="ECO:0000259" key="21">
    <source>
        <dbReference type="Pfam" id="PF00483"/>
    </source>
</evidence>
<dbReference type="InterPro" id="IPR011004">
    <property type="entry name" value="Trimer_LpxA-like_sf"/>
</dbReference>
<feature type="binding site" evidence="20">
    <location>
        <position position="226"/>
    </location>
    <ligand>
        <name>Mg(2+)</name>
        <dbReference type="ChEBI" id="CHEBI:18420"/>
    </ligand>
</feature>
<comment type="similarity">
    <text evidence="4 20">In the C-terminal section; belongs to the transferase hexapeptide repeat family.</text>
</comment>
<dbReference type="GO" id="GO:0000287">
    <property type="term" value="F:magnesium ion binding"/>
    <property type="evidence" value="ECO:0007669"/>
    <property type="project" value="UniProtKB-UniRule"/>
</dbReference>
<dbReference type="SUPFAM" id="SSF53448">
    <property type="entry name" value="Nucleotide-diphospho-sugar transferases"/>
    <property type="match status" value="1"/>
</dbReference>
<feature type="binding site" evidence="20">
    <location>
        <begin position="8"/>
        <end position="11"/>
    </location>
    <ligand>
        <name>UDP-N-acetyl-alpha-D-glucosamine</name>
        <dbReference type="ChEBI" id="CHEBI:57705"/>
    </ligand>
</feature>
<evidence type="ECO:0000256" key="2">
    <source>
        <dbReference type="ARBA" id="ARBA00005166"/>
    </source>
</evidence>
<evidence type="ECO:0000256" key="19">
    <source>
        <dbReference type="ARBA" id="ARBA00049628"/>
    </source>
</evidence>
<accession>A0AAU9DGW2</accession>
<feature type="active site" description="Proton acceptor" evidence="20">
    <location>
        <position position="361"/>
    </location>
</feature>
<feature type="binding site" evidence="20">
    <location>
        <position position="364"/>
    </location>
    <ligand>
        <name>UDP-N-acetyl-alpha-D-glucosamine</name>
        <dbReference type="ChEBI" id="CHEBI:57705"/>
    </ligand>
</feature>
<dbReference type="KEGG" id="haby:HLVA_12760"/>
<dbReference type="PANTHER" id="PTHR43584">
    <property type="entry name" value="NUCLEOTIDYL TRANSFERASE"/>
    <property type="match status" value="1"/>
</dbReference>
<keyword evidence="9 20" id="KW-0479">Metal-binding</keyword>
<dbReference type="GO" id="GO:0009245">
    <property type="term" value="P:lipid A biosynthetic process"/>
    <property type="evidence" value="ECO:0007669"/>
    <property type="project" value="UniProtKB-UniRule"/>
</dbReference>
<evidence type="ECO:0000256" key="16">
    <source>
        <dbReference type="ARBA" id="ARBA00023316"/>
    </source>
</evidence>
<evidence type="ECO:0000256" key="18">
    <source>
        <dbReference type="ARBA" id="ARBA00048493"/>
    </source>
</evidence>
<evidence type="ECO:0000256" key="10">
    <source>
        <dbReference type="ARBA" id="ARBA00022737"/>
    </source>
</evidence>
<evidence type="ECO:0000256" key="8">
    <source>
        <dbReference type="ARBA" id="ARBA00022695"/>
    </source>
</evidence>
<dbReference type="GO" id="GO:0005737">
    <property type="term" value="C:cytoplasm"/>
    <property type="evidence" value="ECO:0007669"/>
    <property type="project" value="UniProtKB-SubCell"/>
</dbReference>
<dbReference type="HAMAP" id="MF_01631">
    <property type="entry name" value="GlmU"/>
    <property type="match status" value="1"/>
</dbReference>
<evidence type="ECO:0000256" key="3">
    <source>
        <dbReference type="ARBA" id="ARBA00005208"/>
    </source>
</evidence>
<dbReference type="AlphaFoldDB" id="A0AAU9DGW2"/>
<proteinExistence type="inferred from homology"/>
<evidence type="ECO:0000256" key="5">
    <source>
        <dbReference type="ARBA" id="ARBA00007947"/>
    </source>
</evidence>
<evidence type="ECO:0000256" key="15">
    <source>
        <dbReference type="ARBA" id="ARBA00023315"/>
    </source>
</evidence>
<feature type="binding site" evidence="20">
    <location>
        <position position="168"/>
    </location>
    <ligand>
        <name>UDP-N-acetyl-alpha-D-glucosamine</name>
        <dbReference type="ChEBI" id="CHEBI:57705"/>
    </ligand>
</feature>
<dbReference type="CDD" id="cd02540">
    <property type="entry name" value="GT2_GlmU_N_bac"/>
    <property type="match status" value="1"/>
</dbReference>
<dbReference type="EC" id="2.3.1.157" evidence="20"/>
<dbReference type="Pfam" id="PF00132">
    <property type="entry name" value="Hexapep"/>
    <property type="match status" value="2"/>
</dbReference>
<evidence type="ECO:0000256" key="9">
    <source>
        <dbReference type="ARBA" id="ARBA00022723"/>
    </source>
</evidence>
<evidence type="ECO:0000256" key="4">
    <source>
        <dbReference type="ARBA" id="ARBA00007707"/>
    </source>
</evidence>
<evidence type="ECO:0000256" key="7">
    <source>
        <dbReference type="ARBA" id="ARBA00022679"/>
    </source>
</evidence>
<comment type="cofactor">
    <cofactor evidence="20">
        <name>Mg(2+)</name>
        <dbReference type="ChEBI" id="CHEBI:18420"/>
    </cofactor>
    <text evidence="20">Binds 1 Mg(2+) ion per subunit.</text>
</comment>
<evidence type="ECO:0000256" key="11">
    <source>
        <dbReference type="ARBA" id="ARBA00022842"/>
    </source>
</evidence>
<keyword evidence="14 20" id="KW-0511">Multifunctional enzyme</keyword>
<feature type="domain" description="Nucleotidyl transferase" evidence="21">
    <location>
        <begin position="5"/>
        <end position="212"/>
    </location>
</feature>
<feature type="binding site" evidence="20">
    <location>
        <position position="375"/>
    </location>
    <ligand>
        <name>UDP-N-acetyl-alpha-D-glucosamine</name>
        <dbReference type="ChEBI" id="CHEBI:57705"/>
    </ligand>
</feature>
<feature type="binding site" evidence="20">
    <location>
        <position position="71"/>
    </location>
    <ligand>
        <name>UDP-N-acetyl-alpha-D-glucosamine</name>
        <dbReference type="ChEBI" id="CHEBI:57705"/>
    </ligand>
</feature>
<name>A0AAU9DGW2_9FUSO</name>
<feature type="region of interest" description="Linker" evidence="20">
    <location>
        <begin position="229"/>
        <end position="249"/>
    </location>
</feature>
<dbReference type="SUPFAM" id="SSF51161">
    <property type="entry name" value="Trimeric LpxA-like enzymes"/>
    <property type="match status" value="1"/>
</dbReference>
<evidence type="ECO:0000313" key="23">
    <source>
        <dbReference type="Proteomes" id="UP001321582"/>
    </source>
</evidence>
<dbReference type="InterPro" id="IPR050065">
    <property type="entry name" value="GlmU-like"/>
</dbReference>
<evidence type="ECO:0000256" key="6">
    <source>
        <dbReference type="ARBA" id="ARBA00022490"/>
    </source>
</evidence>
<keyword evidence="16 20" id="KW-0961">Cell wall biogenesis/degradation</keyword>
<dbReference type="Pfam" id="PF00483">
    <property type="entry name" value="NTP_transferase"/>
    <property type="match status" value="1"/>
</dbReference>
<feature type="region of interest" description="Pyrophosphorylase" evidence="20">
    <location>
        <begin position="1"/>
        <end position="228"/>
    </location>
</feature>
<evidence type="ECO:0000313" key="22">
    <source>
        <dbReference type="EMBL" id="BDU50707.1"/>
    </source>
</evidence>
<feature type="binding site" evidence="20">
    <location>
        <position position="226"/>
    </location>
    <ligand>
        <name>UDP-N-acetyl-alpha-D-glucosamine</name>
        <dbReference type="ChEBI" id="CHEBI:57705"/>
    </ligand>
</feature>
<comment type="subunit">
    <text evidence="20">Homotrimer.</text>
</comment>
<dbReference type="GO" id="GO:0000902">
    <property type="term" value="P:cell morphogenesis"/>
    <property type="evidence" value="ECO:0007669"/>
    <property type="project" value="UniProtKB-UniRule"/>
</dbReference>
<reference evidence="22 23" key="1">
    <citation type="submission" date="2022-11" db="EMBL/GenBank/DDBJ databases">
        <title>Haliovirga abyssi gen. nov., sp. nov., a mesophilic fermentative bacterium isolated from the Iheya North hydrothermal field and the proposal of Haliovirgaceae fam. nov.</title>
        <authorList>
            <person name="Miyazaki U."/>
            <person name="Tame A."/>
            <person name="Miyazaki J."/>
            <person name="Takai K."/>
            <person name="Sawayama S."/>
            <person name="Kitajima M."/>
            <person name="Okamoto A."/>
            <person name="Nakagawa S."/>
        </authorList>
    </citation>
    <scope>NUCLEOTIDE SEQUENCE [LARGE SCALE GENOMIC DNA]</scope>
    <source>
        <strain evidence="22 23">IC12</strain>
    </source>
</reference>
<evidence type="ECO:0000256" key="17">
    <source>
        <dbReference type="ARBA" id="ARBA00048247"/>
    </source>
</evidence>
<keyword evidence="12 20" id="KW-0133">Cell shape</keyword>
<dbReference type="GO" id="GO:0071555">
    <property type="term" value="P:cell wall organization"/>
    <property type="evidence" value="ECO:0007669"/>
    <property type="project" value="UniProtKB-KW"/>
</dbReference>
<feature type="binding site" evidence="20">
    <location>
        <position position="101"/>
    </location>
    <ligand>
        <name>Mg(2+)</name>
        <dbReference type="ChEBI" id="CHEBI:18420"/>
    </ligand>
</feature>
<comment type="caution">
    <text evidence="20">Lacks conserved residue(s) required for the propagation of feature annotation.</text>
</comment>
<feature type="binding site" evidence="20">
    <location>
        <position position="378"/>
    </location>
    <ligand>
        <name>acetyl-CoA</name>
        <dbReference type="ChEBI" id="CHEBI:57288"/>
    </ligand>
</feature>
<dbReference type="GO" id="GO:0003977">
    <property type="term" value="F:UDP-N-acetylglucosamine diphosphorylase activity"/>
    <property type="evidence" value="ECO:0007669"/>
    <property type="project" value="UniProtKB-UniRule"/>
</dbReference>
<comment type="catalytic activity">
    <reaction evidence="17 20">
        <text>alpha-D-glucosamine 1-phosphate + acetyl-CoA = N-acetyl-alpha-D-glucosamine 1-phosphate + CoA + H(+)</text>
        <dbReference type="Rhea" id="RHEA:13725"/>
        <dbReference type="ChEBI" id="CHEBI:15378"/>
        <dbReference type="ChEBI" id="CHEBI:57287"/>
        <dbReference type="ChEBI" id="CHEBI:57288"/>
        <dbReference type="ChEBI" id="CHEBI:57776"/>
        <dbReference type="ChEBI" id="CHEBI:58516"/>
        <dbReference type="EC" id="2.3.1.157"/>
    </reaction>
</comment>
<comment type="function">
    <text evidence="19 20">Catalyzes the last two sequential reactions in the de novo biosynthetic pathway for UDP-N-acetylglucosamine (UDP-GlcNAc). The C-terminal domain catalyzes the transfer of acetyl group from acetyl coenzyme A to glucosamine-1-phosphate (GlcN-1-P) to produce N-acetylglucosamine-1-phosphate (GlcNAc-1-P), which is converted into UDP-GlcNAc by the transfer of uridine 5-monophosphate (from uridine 5-triphosphate), a reaction catalyzed by the N-terminal domain.</text>
</comment>
<feature type="binding site" evidence="20">
    <location>
        <position position="403"/>
    </location>
    <ligand>
        <name>acetyl-CoA</name>
        <dbReference type="ChEBI" id="CHEBI:57288"/>
    </ligand>
</feature>
<feature type="binding site" evidence="20">
    <location>
        <begin position="384"/>
        <end position="385"/>
    </location>
    <ligand>
        <name>acetyl-CoA</name>
        <dbReference type="ChEBI" id="CHEBI:57288"/>
    </ligand>
</feature>
<keyword evidence="6 20" id="KW-0963">Cytoplasm</keyword>
<feature type="binding site" evidence="20">
    <location>
        <begin position="76"/>
        <end position="77"/>
    </location>
    <ligand>
        <name>UDP-N-acetyl-alpha-D-glucosamine</name>
        <dbReference type="ChEBI" id="CHEBI:57705"/>
    </ligand>
</feature>
<dbReference type="InterPro" id="IPR038009">
    <property type="entry name" value="GlmU_C_LbH"/>
</dbReference>
<dbReference type="GO" id="GO:0016020">
    <property type="term" value="C:membrane"/>
    <property type="evidence" value="ECO:0007669"/>
    <property type="project" value="GOC"/>
</dbReference>
<feature type="binding site" evidence="20">
    <location>
        <position position="22"/>
    </location>
    <ligand>
        <name>UDP-N-acetyl-alpha-D-glucosamine</name>
        <dbReference type="ChEBI" id="CHEBI:57705"/>
    </ligand>
</feature>
<protein>
    <recommendedName>
        <fullName evidence="20">Bifunctional protein GlmU</fullName>
    </recommendedName>
    <domain>
        <recommendedName>
            <fullName evidence="20">UDP-N-acetylglucosamine pyrophosphorylase</fullName>
            <ecNumber evidence="20">2.7.7.23</ecNumber>
        </recommendedName>
        <alternativeName>
            <fullName evidence="20">N-acetylglucosamine-1-phosphate uridyltransferase</fullName>
        </alternativeName>
    </domain>
    <domain>
        <recommendedName>
            <fullName evidence="20">Glucosamine-1-phosphate N-acetyltransferase</fullName>
            <ecNumber evidence="20">2.3.1.157</ecNumber>
        </recommendedName>
    </domain>
</protein>
<feature type="binding site" evidence="20">
    <location>
        <position position="331"/>
    </location>
    <ligand>
        <name>UDP-N-acetyl-alpha-D-glucosamine</name>
        <dbReference type="ChEBI" id="CHEBI:57705"/>
    </ligand>
</feature>
<dbReference type="NCBIfam" id="TIGR01173">
    <property type="entry name" value="glmU"/>
    <property type="match status" value="1"/>
</dbReference>
<comment type="pathway">
    <text evidence="2 20">Nucleotide-sugar biosynthesis; UDP-N-acetyl-alpha-D-glucosamine biosynthesis; N-acetyl-alpha-D-glucosamine 1-phosphate from alpha-D-glucosamine 6-phosphate (route II): step 2/2.</text>
</comment>
<dbReference type="EC" id="2.7.7.23" evidence="20"/>
<evidence type="ECO:0000256" key="13">
    <source>
        <dbReference type="ARBA" id="ARBA00022984"/>
    </source>
</evidence>
<dbReference type="Gene3D" id="3.90.550.10">
    <property type="entry name" value="Spore Coat Polysaccharide Biosynthesis Protein SpsA, Chain A"/>
    <property type="match status" value="1"/>
</dbReference>
<dbReference type="PANTHER" id="PTHR43584:SF3">
    <property type="entry name" value="BIFUNCTIONAL PROTEIN GLMU"/>
    <property type="match status" value="1"/>
</dbReference>
<dbReference type="GO" id="GO:0008360">
    <property type="term" value="P:regulation of cell shape"/>
    <property type="evidence" value="ECO:0007669"/>
    <property type="project" value="UniProtKB-KW"/>
</dbReference>
<keyword evidence="8 20" id="KW-0548">Nucleotidyltransferase</keyword>
<keyword evidence="15 20" id="KW-0012">Acyltransferase</keyword>
<keyword evidence="11 20" id="KW-0460">Magnesium</keyword>
<organism evidence="22 23">
    <name type="scientific">Haliovirga abyssi</name>
    <dbReference type="NCBI Taxonomy" id="2996794"/>
    <lineage>
        <taxon>Bacteria</taxon>
        <taxon>Fusobacteriati</taxon>
        <taxon>Fusobacteriota</taxon>
        <taxon>Fusobacteriia</taxon>
        <taxon>Fusobacteriales</taxon>
        <taxon>Haliovirgaceae</taxon>
        <taxon>Haliovirga</taxon>
    </lineage>
</organism>
<evidence type="ECO:0000256" key="20">
    <source>
        <dbReference type="HAMAP-Rule" id="MF_01631"/>
    </source>
</evidence>
<dbReference type="InterPro" id="IPR005835">
    <property type="entry name" value="NTP_transferase_dom"/>
</dbReference>
<dbReference type="GO" id="GO:0006048">
    <property type="term" value="P:UDP-N-acetylglucosamine biosynthetic process"/>
    <property type="evidence" value="ECO:0007669"/>
    <property type="project" value="InterPro"/>
</dbReference>
<evidence type="ECO:0000256" key="14">
    <source>
        <dbReference type="ARBA" id="ARBA00023268"/>
    </source>
</evidence>
<comment type="similarity">
    <text evidence="5 20">In the N-terminal section; belongs to the N-acetylglucosamine-1-phosphate uridyltransferase family.</text>
</comment>
<feature type="binding site" evidence="20">
    <location>
        <position position="349"/>
    </location>
    <ligand>
        <name>UDP-N-acetyl-alpha-D-glucosamine</name>
        <dbReference type="ChEBI" id="CHEBI:57705"/>
    </ligand>
</feature>
<comment type="catalytic activity">
    <reaction evidence="18 20">
        <text>N-acetyl-alpha-D-glucosamine 1-phosphate + UTP + H(+) = UDP-N-acetyl-alpha-D-glucosamine + diphosphate</text>
        <dbReference type="Rhea" id="RHEA:13509"/>
        <dbReference type="ChEBI" id="CHEBI:15378"/>
        <dbReference type="ChEBI" id="CHEBI:33019"/>
        <dbReference type="ChEBI" id="CHEBI:46398"/>
        <dbReference type="ChEBI" id="CHEBI:57705"/>
        <dbReference type="ChEBI" id="CHEBI:57776"/>
        <dbReference type="EC" id="2.7.7.23"/>
    </reaction>
</comment>
<evidence type="ECO:0000256" key="12">
    <source>
        <dbReference type="ARBA" id="ARBA00022960"/>
    </source>
</evidence>
<dbReference type="InterPro" id="IPR001451">
    <property type="entry name" value="Hexapep"/>
</dbReference>
<keyword evidence="7 20" id="KW-0808">Transferase</keyword>
<feature type="binding site" evidence="20">
    <location>
        <position position="421"/>
    </location>
    <ligand>
        <name>acetyl-CoA</name>
        <dbReference type="ChEBI" id="CHEBI:57288"/>
    </ligand>
</feature>
<sequence length="454" mass="49607">MKAIAIILAAGQGTRMKSNLPKILHKVNGIPMVKQVIKELDKAKVEKNILVLGHKIDEVLEELGEVEYVVQNERLGTGHAVMQAEEKLKDYDGIVVVLCGDTPLITAKTIDMLINEHINNKEAATVLTTDFENPFGYGRIVKNTSGNIEAIVEEKEATEEIKAIKEVNTGVYCFDSKKLFKALHKVGKNNEKGEYYLTDVVKILKENGENVKTHKISDNKEVYGVNSKVHLSTAESILKDRKNMELMESGVTLIDPSTTYIEMDVKIGKDSIIYPGAIIQGNTVIGENVTIIGNSRIVNSEISANVVIESSVIEESVVEEGVTIGPFAHLRPKAYLKKNVHIGNFVEIKKSTLEKGVKAGHLTYIGDSEIGEDTNIGAGTITCNYDGKNKFKTIIGKDVFVGSNTKFVAPVVIGDNVLIAAGSTITEDVSKDSLAIARARQVVKDGYLKKIKKS</sequence>
<dbReference type="InterPro" id="IPR029044">
    <property type="entry name" value="Nucleotide-diphossugar_trans"/>
</dbReference>
<dbReference type="CDD" id="cd03353">
    <property type="entry name" value="LbH_GlmU_C"/>
    <property type="match status" value="1"/>
</dbReference>
<keyword evidence="10 20" id="KW-0677">Repeat</keyword>
<feature type="binding site" evidence="20">
    <location>
        <position position="153"/>
    </location>
    <ligand>
        <name>UDP-N-acetyl-alpha-D-glucosamine</name>
        <dbReference type="ChEBI" id="CHEBI:57705"/>
    </ligand>
</feature>
<dbReference type="GO" id="GO:0009252">
    <property type="term" value="P:peptidoglycan biosynthetic process"/>
    <property type="evidence" value="ECO:0007669"/>
    <property type="project" value="UniProtKB-UniRule"/>
</dbReference>
<dbReference type="RefSeq" id="WP_307903566.1">
    <property type="nucleotide sequence ID" value="NZ_AP027059.1"/>
</dbReference>
<dbReference type="GO" id="GO:0019134">
    <property type="term" value="F:glucosamine-1-phosphate N-acetyltransferase activity"/>
    <property type="evidence" value="ECO:0007669"/>
    <property type="project" value="UniProtKB-UniRule"/>
</dbReference>
<dbReference type="EMBL" id="AP027059">
    <property type="protein sequence ID" value="BDU50707.1"/>
    <property type="molecule type" value="Genomic_DNA"/>
</dbReference>
<comment type="pathway">
    <text evidence="20">Bacterial outer membrane biogenesis; LPS lipid A biosynthesis.</text>
</comment>
<feature type="binding site" evidence="20">
    <location>
        <position position="438"/>
    </location>
    <ligand>
        <name>acetyl-CoA</name>
        <dbReference type="ChEBI" id="CHEBI:57288"/>
    </ligand>
</feature>